<dbReference type="AlphaFoldDB" id="R7MYC1"/>
<feature type="transmembrane region" description="Helical" evidence="1">
    <location>
        <begin position="353"/>
        <end position="372"/>
    </location>
</feature>
<name>R7MYC1_MEGEL</name>
<dbReference type="Proteomes" id="UP000017908">
    <property type="component" value="Unassembled WGS sequence"/>
</dbReference>
<keyword evidence="1" id="KW-1133">Transmembrane helix</keyword>
<feature type="transmembrane region" description="Helical" evidence="1">
    <location>
        <begin position="16"/>
        <end position="40"/>
    </location>
</feature>
<keyword evidence="1" id="KW-0812">Transmembrane</keyword>
<evidence type="ECO:0000256" key="1">
    <source>
        <dbReference type="SAM" id="Phobius"/>
    </source>
</evidence>
<proteinExistence type="predicted"/>
<reference evidence="2" key="1">
    <citation type="submission" date="2012-11" db="EMBL/GenBank/DDBJ databases">
        <title>Dependencies among metagenomic species, viruses, plasmids and units of genetic variation.</title>
        <authorList>
            <person name="Nielsen H.B."/>
            <person name="Almeida M."/>
            <person name="Juncker A.S."/>
            <person name="Rasmussen S."/>
            <person name="Li J."/>
            <person name="Sunagawa S."/>
            <person name="Plichta D."/>
            <person name="Gautier L."/>
            <person name="Le Chatelier E."/>
            <person name="Peletier E."/>
            <person name="Bonde I."/>
            <person name="Nielsen T."/>
            <person name="Manichanh C."/>
            <person name="Arumugam M."/>
            <person name="Batto J."/>
            <person name="Santos M.B.Q.D."/>
            <person name="Blom N."/>
            <person name="Borruel N."/>
            <person name="Burgdorf K.S."/>
            <person name="Boumezbeur F."/>
            <person name="Casellas F."/>
            <person name="Dore J."/>
            <person name="Guarner F."/>
            <person name="Hansen T."/>
            <person name="Hildebrand F."/>
            <person name="Kaas R.S."/>
            <person name="Kennedy S."/>
            <person name="Kristiansen K."/>
            <person name="Kultima J.R."/>
            <person name="Leonard P."/>
            <person name="Levenez F."/>
            <person name="Lund O."/>
            <person name="Moumen B."/>
            <person name="Le Paslier D."/>
            <person name="Pons N."/>
            <person name="Pedersen O."/>
            <person name="Prifti E."/>
            <person name="Qin J."/>
            <person name="Raes J."/>
            <person name="Tap J."/>
            <person name="Tims S."/>
            <person name="Ussery D.W."/>
            <person name="Yamada T."/>
            <person name="MetaHit consortium"/>
            <person name="Renault P."/>
            <person name="Sicheritz-Ponten T."/>
            <person name="Bork P."/>
            <person name="Wang J."/>
            <person name="Brunak S."/>
            <person name="Ehrlich S.D."/>
        </authorList>
    </citation>
    <scope>NUCLEOTIDE SEQUENCE [LARGE SCALE GENOMIC DNA]</scope>
</reference>
<sequence length="513" mass="57470">MAVAVAVSHGPADSHVVAVIAFLLALIFGHTVIVLLDDLMGQVLEMRRFKRYTARIGVIAQDVRRHRILAGHRIDTDRVLEGIGKGEVQAVIGDGRIHADGHIRGRSEMRFPAGNEQTGPQCGIEQSRADLADTAAGGLFQFILEIRRRRLIALVRRPRADILIEREILLSHDDGVVQALLGQADVDVAVGIGIVKMRRIVRQDRVDILEVIGLDVRPFPAVYGNVQGIRLARMQFIGHGVLQLTRIDDDAVLGVFDSNSLLVILDIGIGILRVLIVLVVDIGQDLIQFIVVDGNGQRHILAMAERRHHIGHALPGQAPAADEMQFIVDIGPVQFSPQFIEIQRHIDTVRRQAQLLIFYILFMEIQIIGNIIGRHIGNGLAVEGHHLFRLALGRKKAAEPNHTQSDNHSRPLLPGRPFLFRRQPVLFPVPPAIFLHPFFPCSFFVSHILTCLYSLYSFYSSRGIKMPLRRGRPYLQYRQMRGPISSGDAIPRRIWSWSVKIWQIQLSNSSIFQ</sequence>
<organism evidence="2">
    <name type="scientific">Megasphaera elsdenii CAG:570</name>
    <dbReference type="NCBI Taxonomy" id="1263087"/>
    <lineage>
        <taxon>Bacteria</taxon>
        <taxon>Bacillati</taxon>
        <taxon>Bacillota</taxon>
        <taxon>Negativicutes</taxon>
        <taxon>Veillonellales</taxon>
        <taxon>Veillonellaceae</taxon>
        <taxon>Megasphaera</taxon>
    </lineage>
</organism>
<evidence type="ECO:0000313" key="2">
    <source>
        <dbReference type="EMBL" id="CDF04852.1"/>
    </source>
</evidence>
<accession>R7MYC1</accession>
<comment type="caution">
    <text evidence="2">The sequence shown here is derived from an EMBL/GenBank/DDBJ whole genome shotgun (WGS) entry which is preliminary data.</text>
</comment>
<dbReference type="EMBL" id="CBKE010000151">
    <property type="protein sequence ID" value="CDF04852.1"/>
    <property type="molecule type" value="Genomic_DNA"/>
</dbReference>
<feature type="transmembrane region" description="Helical" evidence="1">
    <location>
        <begin position="433"/>
        <end position="459"/>
    </location>
</feature>
<gene>
    <name evidence="2" type="ORF">BN715_01157</name>
</gene>
<keyword evidence="1" id="KW-0472">Membrane</keyword>
<protein>
    <submittedName>
        <fullName evidence="2">Uncharacterized protein</fullName>
    </submittedName>
</protein>